<keyword evidence="2 9" id="KW-0813">Transport</keyword>
<evidence type="ECO:0000256" key="6">
    <source>
        <dbReference type="ARBA" id="ARBA00022989"/>
    </source>
</evidence>
<dbReference type="PANTHER" id="PTHR35011:SF2">
    <property type="entry name" value="2,3-DIKETO-L-GULONATE TRAP TRANSPORTER SMALL PERMEASE PROTEIN YIAM"/>
    <property type="match status" value="1"/>
</dbReference>
<sequence>MTSPSSLTGRIVTAIERIAAVMLGLVTLLVFVSALGRYLFAAPIPDAFDLSRLTLAIAIMWGFASLGFRGSHIKVDILAQMIGAKARRVLDLLAWLALLLFTLLLVWKLGGRVLSQMPGGETTMDLRLPHWPFLALVVAGLVMAVVTTLIRLWLVLRYGEGLEPHDTLRDDEAHGAGHE</sequence>
<evidence type="ECO:0000256" key="1">
    <source>
        <dbReference type="ARBA" id="ARBA00004429"/>
    </source>
</evidence>
<evidence type="ECO:0000256" key="5">
    <source>
        <dbReference type="ARBA" id="ARBA00022692"/>
    </source>
</evidence>
<evidence type="ECO:0000313" key="11">
    <source>
        <dbReference type="EMBL" id="MBP0615458.1"/>
    </source>
</evidence>
<evidence type="ECO:0000256" key="7">
    <source>
        <dbReference type="ARBA" id="ARBA00023136"/>
    </source>
</evidence>
<proteinExistence type="inferred from homology"/>
<name>A0ABS4BFC4_9HYPH</name>
<dbReference type="EMBL" id="JAGJCF010000004">
    <property type="protein sequence ID" value="MBP0615458.1"/>
    <property type="molecule type" value="Genomic_DNA"/>
</dbReference>
<keyword evidence="3" id="KW-1003">Cell membrane</keyword>
<evidence type="ECO:0000256" key="3">
    <source>
        <dbReference type="ARBA" id="ARBA00022475"/>
    </source>
</evidence>
<organism evidence="11 12">
    <name type="scientific">Jiella mangrovi</name>
    <dbReference type="NCBI Taxonomy" id="2821407"/>
    <lineage>
        <taxon>Bacteria</taxon>
        <taxon>Pseudomonadati</taxon>
        <taxon>Pseudomonadota</taxon>
        <taxon>Alphaproteobacteria</taxon>
        <taxon>Hyphomicrobiales</taxon>
        <taxon>Aurantimonadaceae</taxon>
        <taxon>Jiella</taxon>
    </lineage>
</organism>
<feature type="transmembrane region" description="Helical" evidence="9">
    <location>
        <begin position="89"/>
        <end position="110"/>
    </location>
</feature>
<evidence type="ECO:0000256" key="8">
    <source>
        <dbReference type="ARBA" id="ARBA00038436"/>
    </source>
</evidence>
<comment type="subcellular location">
    <subcellularLocation>
        <location evidence="1 9">Cell inner membrane</location>
        <topology evidence="1 9">Multi-pass membrane protein</topology>
    </subcellularLocation>
</comment>
<feature type="transmembrane region" description="Helical" evidence="9">
    <location>
        <begin position="130"/>
        <end position="154"/>
    </location>
</feature>
<keyword evidence="5 9" id="KW-0812">Transmembrane</keyword>
<comment type="function">
    <text evidence="9">Part of the tripartite ATP-independent periplasmic (TRAP) transport system.</text>
</comment>
<dbReference type="Proteomes" id="UP000678276">
    <property type="component" value="Unassembled WGS sequence"/>
</dbReference>
<keyword evidence="6 9" id="KW-1133">Transmembrane helix</keyword>
<feature type="transmembrane region" description="Helical" evidence="9">
    <location>
        <begin position="20"/>
        <end position="44"/>
    </location>
</feature>
<dbReference type="PANTHER" id="PTHR35011">
    <property type="entry name" value="2,3-DIKETO-L-GULONATE TRAP TRANSPORTER SMALL PERMEASE PROTEIN YIAM"/>
    <property type="match status" value="1"/>
</dbReference>
<protein>
    <recommendedName>
        <fullName evidence="9">TRAP transporter small permease protein</fullName>
    </recommendedName>
</protein>
<feature type="transmembrane region" description="Helical" evidence="9">
    <location>
        <begin position="50"/>
        <end position="68"/>
    </location>
</feature>
<keyword evidence="12" id="KW-1185">Reference proteome</keyword>
<evidence type="ECO:0000256" key="4">
    <source>
        <dbReference type="ARBA" id="ARBA00022519"/>
    </source>
</evidence>
<dbReference type="RefSeq" id="WP_209593885.1">
    <property type="nucleotide sequence ID" value="NZ_JAGJCF010000004.1"/>
</dbReference>
<keyword evidence="4 9" id="KW-0997">Cell inner membrane</keyword>
<gene>
    <name evidence="11" type="ORF">J6595_07690</name>
</gene>
<dbReference type="InterPro" id="IPR007387">
    <property type="entry name" value="TRAP_DctQ"/>
</dbReference>
<feature type="domain" description="Tripartite ATP-independent periplasmic transporters DctQ component" evidence="10">
    <location>
        <begin position="27"/>
        <end position="157"/>
    </location>
</feature>
<evidence type="ECO:0000259" key="10">
    <source>
        <dbReference type="Pfam" id="PF04290"/>
    </source>
</evidence>
<keyword evidence="7 9" id="KW-0472">Membrane</keyword>
<evidence type="ECO:0000256" key="9">
    <source>
        <dbReference type="RuleBase" id="RU369079"/>
    </source>
</evidence>
<evidence type="ECO:0000256" key="2">
    <source>
        <dbReference type="ARBA" id="ARBA00022448"/>
    </source>
</evidence>
<dbReference type="InterPro" id="IPR055348">
    <property type="entry name" value="DctQ"/>
</dbReference>
<dbReference type="Pfam" id="PF04290">
    <property type="entry name" value="DctQ"/>
    <property type="match status" value="1"/>
</dbReference>
<comment type="similarity">
    <text evidence="8 9">Belongs to the TRAP transporter small permease family.</text>
</comment>
<comment type="caution">
    <text evidence="11">The sequence shown here is derived from an EMBL/GenBank/DDBJ whole genome shotgun (WGS) entry which is preliminary data.</text>
</comment>
<accession>A0ABS4BFC4</accession>
<evidence type="ECO:0000313" key="12">
    <source>
        <dbReference type="Proteomes" id="UP000678276"/>
    </source>
</evidence>
<reference evidence="11 12" key="1">
    <citation type="submission" date="2021-04" db="EMBL/GenBank/DDBJ databases">
        <title>Whole genome sequence of Jiella sp. KSK16Y-1.</title>
        <authorList>
            <person name="Tuo L."/>
        </authorList>
    </citation>
    <scope>NUCLEOTIDE SEQUENCE [LARGE SCALE GENOMIC DNA]</scope>
    <source>
        <strain evidence="11 12">KSK16Y-1</strain>
    </source>
</reference>
<comment type="subunit">
    <text evidence="9">The complex comprises the extracytoplasmic solute receptor protein and the two transmembrane proteins.</text>
</comment>